<proteinExistence type="predicted"/>
<sequence>MADENEVPPQEIDEAEEDAAEEPSSLGSFPLANSAVVLDLRAADERATEAAKNIEALREAIAEYGKSLKAEYGVQAPKHVPPEQEGGDDRNMYVILLWEKVTVLLWVRGPYPFKETLTAEDEAALRGKQGELMAQLSEFEGITREVERLLGLEDVGVPETPPAAPGEAAPPPPSATPAPAPAAESMPKVIVFGRHSEEDQLPKVIVCEPTDYCKEFVQFPGQQEGGGYSTTAGQPTGIPRQDTGGLPWAGIGGGEAPVGYRGVVAGGAMGGGWPMQQQQPWPPFPCQQQFPQTKGADEKRLEDLEKRVKSLVKKWKRVRSSHKEIKRVLEAGPSQTTPQVYPDRPLCKRTLEGSTVCKMDLYKQMGIPLPLPDVQSQNTDFRRLLLLVLVEHVSTLGRHLEPERLWVIIVQLVRSRFRLKTVSKRRNMFYKNKKQETTAIGGGELDELARCDDILQLLSGPGHVSTAKGVGGHQLCPEAAKKVADATGPPLRDHPRPKKTTSSRKKVKTLKPTPRPPGGPLCVFELERKLDDLRESKVRGGKADKKQTKMDNLMAKLVEFEKLAKYVKKFGCVR</sequence>
<feature type="compositionally biased region" description="Acidic residues" evidence="1">
    <location>
        <begin position="1"/>
        <end position="21"/>
    </location>
</feature>
<evidence type="ECO:0000256" key="1">
    <source>
        <dbReference type="SAM" id="MobiDB-lite"/>
    </source>
</evidence>
<evidence type="ECO:0000313" key="3">
    <source>
        <dbReference type="Proteomes" id="UP001558652"/>
    </source>
</evidence>
<comment type="caution">
    <text evidence="2">The sequence shown here is derived from an EMBL/GenBank/DDBJ whole genome shotgun (WGS) entry which is preliminary data.</text>
</comment>
<dbReference type="AlphaFoldDB" id="A0ABD0Y1P5"/>
<feature type="compositionally biased region" description="Basic residues" evidence="1">
    <location>
        <begin position="495"/>
        <end position="509"/>
    </location>
</feature>
<feature type="region of interest" description="Disordered" evidence="1">
    <location>
        <begin position="155"/>
        <end position="182"/>
    </location>
</feature>
<reference evidence="2 3" key="1">
    <citation type="submission" date="2024-07" db="EMBL/GenBank/DDBJ databases">
        <title>Chromosome-level genome assembly of the water stick insect Ranatra chinensis (Heteroptera: Nepidae).</title>
        <authorList>
            <person name="Liu X."/>
        </authorList>
    </citation>
    <scope>NUCLEOTIDE SEQUENCE [LARGE SCALE GENOMIC DNA]</scope>
    <source>
        <strain evidence="2">Cailab_2021Rc</strain>
        <tissue evidence="2">Muscle</tissue>
    </source>
</reference>
<protein>
    <submittedName>
        <fullName evidence="2">Uncharacterized protein</fullName>
    </submittedName>
</protein>
<evidence type="ECO:0000313" key="2">
    <source>
        <dbReference type="EMBL" id="KAL1117401.1"/>
    </source>
</evidence>
<gene>
    <name evidence="2" type="ORF">AAG570_004727</name>
</gene>
<dbReference type="EMBL" id="JBFDAA010000016">
    <property type="protein sequence ID" value="KAL1117401.1"/>
    <property type="molecule type" value="Genomic_DNA"/>
</dbReference>
<dbReference type="Proteomes" id="UP001558652">
    <property type="component" value="Unassembled WGS sequence"/>
</dbReference>
<keyword evidence="3" id="KW-1185">Reference proteome</keyword>
<organism evidence="2 3">
    <name type="scientific">Ranatra chinensis</name>
    <dbReference type="NCBI Taxonomy" id="642074"/>
    <lineage>
        <taxon>Eukaryota</taxon>
        <taxon>Metazoa</taxon>
        <taxon>Ecdysozoa</taxon>
        <taxon>Arthropoda</taxon>
        <taxon>Hexapoda</taxon>
        <taxon>Insecta</taxon>
        <taxon>Pterygota</taxon>
        <taxon>Neoptera</taxon>
        <taxon>Paraneoptera</taxon>
        <taxon>Hemiptera</taxon>
        <taxon>Heteroptera</taxon>
        <taxon>Panheteroptera</taxon>
        <taxon>Nepomorpha</taxon>
        <taxon>Nepidae</taxon>
        <taxon>Ranatrinae</taxon>
        <taxon>Ranatra</taxon>
    </lineage>
</organism>
<feature type="compositionally biased region" description="Pro residues" evidence="1">
    <location>
        <begin position="159"/>
        <end position="180"/>
    </location>
</feature>
<feature type="region of interest" description="Disordered" evidence="1">
    <location>
        <begin position="1"/>
        <end position="28"/>
    </location>
</feature>
<feature type="region of interest" description="Disordered" evidence="1">
    <location>
        <begin position="481"/>
        <end position="521"/>
    </location>
</feature>
<accession>A0ABD0Y1P5</accession>
<name>A0ABD0Y1P5_9HEMI</name>